<protein>
    <submittedName>
        <fullName evidence="2">DUF3180 domain-containing protein</fullName>
    </submittedName>
</protein>
<gene>
    <name evidence="2" type="ORF">RM423_05855</name>
</gene>
<evidence type="ECO:0000313" key="2">
    <source>
        <dbReference type="EMBL" id="MDT0260915.1"/>
    </source>
</evidence>
<keyword evidence="1" id="KW-1133">Transmembrane helix</keyword>
<feature type="transmembrane region" description="Helical" evidence="1">
    <location>
        <begin position="7"/>
        <end position="29"/>
    </location>
</feature>
<dbReference type="Pfam" id="PF11377">
    <property type="entry name" value="DUF3180"/>
    <property type="match status" value="1"/>
</dbReference>
<accession>A0ABU2J7F2</accession>
<feature type="transmembrane region" description="Helical" evidence="1">
    <location>
        <begin position="74"/>
        <end position="99"/>
    </location>
</feature>
<dbReference type="EMBL" id="JAVREH010000005">
    <property type="protein sequence ID" value="MDT0260915.1"/>
    <property type="molecule type" value="Genomic_DNA"/>
</dbReference>
<keyword evidence="3" id="KW-1185">Reference proteome</keyword>
<feature type="transmembrane region" description="Helical" evidence="1">
    <location>
        <begin position="35"/>
        <end position="53"/>
    </location>
</feature>
<comment type="caution">
    <text evidence="2">The sequence shown here is derived from an EMBL/GenBank/DDBJ whole genome shotgun (WGS) entry which is preliminary data.</text>
</comment>
<organism evidence="2 3">
    <name type="scientific">Jatrophihabitans lederbergiae</name>
    <dbReference type="NCBI Taxonomy" id="3075547"/>
    <lineage>
        <taxon>Bacteria</taxon>
        <taxon>Bacillati</taxon>
        <taxon>Actinomycetota</taxon>
        <taxon>Actinomycetes</taxon>
        <taxon>Jatrophihabitantales</taxon>
        <taxon>Jatrophihabitantaceae</taxon>
        <taxon>Jatrophihabitans</taxon>
    </lineage>
</organism>
<sequence length="149" mass="15645">MIRRTNLSDVVVPFLAVGVICYLLLQFSYESLPPFQWFTALPIAALTIAEFVIARRVRAAVRHTALARPMTALAVARAVALGKASVLVGSAVAGASVALVARVLPDADRTSAAQHDLKVGLSLLVVAVALALSGLGLERAGINPNHDRN</sequence>
<dbReference type="InterPro" id="IPR021517">
    <property type="entry name" value="DUF3180"/>
</dbReference>
<reference evidence="3" key="1">
    <citation type="submission" date="2023-07" db="EMBL/GenBank/DDBJ databases">
        <title>30 novel species of actinomycetes from the DSMZ collection.</title>
        <authorList>
            <person name="Nouioui I."/>
        </authorList>
    </citation>
    <scope>NUCLEOTIDE SEQUENCE [LARGE SCALE GENOMIC DNA]</scope>
    <source>
        <strain evidence="3">DSM 44399</strain>
    </source>
</reference>
<evidence type="ECO:0000313" key="3">
    <source>
        <dbReference type="Proteomes" id="UP001183176"/>
    </source>
</evidence>
<keyword evidence="1" id="KW-0472">Membrane</keyword>
<dbReference type="Proteomes" id="UP001183176">
    <property type="component" value="Unassembled WGS sequence"/>
</dbReference>
<dbReference type="RefSeq" id="WP_311422072.1">
    <property type="nucleotide sequence ID" value="NZ_JAVREH010000005.1"/>
</dbReference>
<keyword evidence="1" id="KW-0812">Transmembrane</keyword>
<name>A0ABU2J7F2_9ACTN</name>
<feature type="transmembrane region" description="Helical" evidence="1">
    <location>
        <begin position="119"/>
        <end position="137"/>
    </location>
</feature>
<evidence type="ECO:0000256" key="1">
    <source>
        <dbReference type="SAM" id="Phobius"/>
    </source>
</evidence>
<proteinExistence type="predicted"/>